<dbReference type="STRING" id="425514.SAMN05443550_101198"/>
<protein>
    <submittedName>
        <fullName evidence="1">Uncharacterized protein</fullName>
    </submittedName>
</protein>
<keyword evidence="2" id="KW-1185">Reference proteome</keyword>
<sequence>MISIYAVSFSAMAQTAAETAAYHKMIDGRAWKIVQKLNLPDSAVAHKVSGLVADRYAELNDIYQARDSSKLSPAFADSAVNKLHQPFINILSVYLNPGQVLQIKDGLTYGVLPVT</sequence>
<gene>
    <name evidence="1" type="ORF">SAMN05443550_101198</name>
</gene>
<dbReference type="EMBL" id="FNRA01000001">
    <property type="protein sequence ID" value="SDZ84917.1"/>
    <property type="molecule type" value="Genomic_DNA"/>
</dbReference>
<reference evidence="1 2" key="1">
    <citation type="submission" date="2016-10" db="EMBL/GenBank/DDBJ databases">
        <authorList>
            <person name="de Groot N.N."/>
        </authorList>
    </citation>
    <scope>NUCLEOTIDE SEQUENCE [LARGE SCALE GENOMIC DNA]</scope>
    <source>
        <strain evidence="1 2">DSM 19033</strain>
    </source>
</reference>
<dbReference type="InterPro" id="IPR024284">
    <property type="entry name" value="DUF3826"/>
</dbReference>
<dbReference type="Proteomes" id="UP000198850">
    <property type="component" value="Unassembled WGS sequence"/>
</dbReference>
<name>A0A1H3WCQ7_9SPHI</name>
<dbReference type="AlphaFoldDB" id="A0A1H3WCQ7"/>
<proteinExistence type="predicted"/>
<dbReference type="Pfam" id="PF12875">
    <property type="entry name" value="DUF3826"/>
    <property type="match status" value="2"/>
</dbReference>
<evidence type="ECO:0000313" key="1">
    <source>
        <dbReference type="EMBL" id="SDZ84917.1"/>
    </source>
</evidence>
<evidence type="ECO:0000313" key="2">
    <source>
        <dbReference type="Proteomes" id="UP000198850"/>
    </source>
</evidence>
<accession>A0A1H3WCQ7</accession>
<organism evidence="1 2">
    <name type="scientific">Pedobacter hartonius</name>
    <dbReference type="NCBI Taxonomy" id="425514"/>
    <lineage>
        <taxon>Bacteria</taxon>
        <taxon>Pseudomonadati</taxon>
        <taxon>Bacteroidota</taxon>
        <taxon>Sphingobacteriia</taxon>
        <taxon>Sphingobacteriales</taxon>
        <taxon>Sphingobacteriaceae</taxon>
        <taxon>Pedobacter</taxon>
    </lineage>
</organism>